<keyword evidence="6 14" id="KW-0812">Transmembrane</keyword>
<comment type="caution">
    <text evidence="15">The sequence shown here is derived from an EMBL/GenBank/DDBJ whole genome shotgun (WGS) entry which is preliminary data.</text>
</comment>
<dbReference type="PANTHER" id="PTHR12939:SF10">
    <property type="entry name" value="EG:4F1.1 PROTEIN"/>
    <property type="match status" value="1"/>
</dbReference>
<evidence type="ECO:0000256" key="8">
    <source>
        <dbReference type="ARBA" id="ARBA00022989"/>
    </source>
</evidence>
<proteinExistence type="inferred from homology"/>
<gene>
    <name evidence="15" type="ORF">Mgra_00001163</name>
</gene>
<evidence type="ECO:0000256" key="12">
    <source>
        <dbReference type="ARBA" id="ARBA00023212"/>
    </source>
</evidence>
<keyword evidence="4" id="KW-1003">Cell membrane</keyword>
<evidence type="ECO:0000256" key="11">
    <source>
        <dbReference type="ARBA" id="ARBA00023180"/>
    </source>
</evidence>
<dbReference type="EMBL" id="JABEBT010000005">
    <property type="protein sequence ID" value="KAF7639486.1"/>
    <property type="molecule type" value="Genomic_DNA"/>
</dbReference>
<evidence type="ECO:0000256" key="10">
    <source>
        <dbReference type="ARBA" id="ARBA00023157"/>
    </source>
</evidence>
<keyword evidence="12" id="KW-0206">Cytoskeleton</keyword>
<feature type="region of interest" description="Disordered" evidence="13">
    <location>
        <begin position="46"/>
        <end position="69"/>
    </location>
</feature>
<reference evidence="15" key="1">
    <citation type="journal article" date="2020" name="Ecol. Evol.">
        <title>Genome structure and content of the rice root-knot nematode (Meloidogyne graminicola).</title>
        <authorList>
            <person name="Phan N.T."/>
            <person name="Danchin E.G.J."/>
            <person name="Klopp C."/>
            <person name="Perfus-Barbeoch L."/>
            <person name="Kozlowski D.K."/>
            <person name="Koutsovoulos G.D."/>
            <person name="Lopez-Roques C."/>
            <person name="Bouchez O."/>
            <person name="Zahm M."/>
            <person name="Besnard G."/>
            <person name="Bellafiore S."/>
        </authorList>
    </citation>
    <scope>NUCLEOTIDE SEQUENCE</scope>
    <source>
        <strain evidence="15">VN-18</strain>
    </source>
</reference>
<evidence type="ECO:0000256" key="2">
    <source>
        <dbReference type="ARBA" id="ARBA00004274"/>
    </source>
</evidence>
<evidence type="ECO:0000256" key="3">
    <source>
        <dbReference type="ARBA" id="ARBA00007574"/>
    </source>
</evidence>
<evidence type="ECO:0000256" key="14">
    <source>
        <dbReference type="SAM" id="Phobius"/>
    </source>
</evidence>
<evidence type="ECO:0000256" key="13">
    <source>
        <dbReference type="SAM" id="MobiDB-lite"/>
    </source>
</evidence>
<evidence type="ECO:0000256" key="1">
    <source>
        <dbReference type="ARBA" id="ARBA00004245"/>
    </source>
</evidence>
<keyword evidence="16" id="KW-1185">Reference proteome</keyword>
<evidence type="ECO:0000256" key="9">
    <source>
        <dbReference type="ARBA" id="ARBA00023136"/>
    </source>
</evidence>
<accession>A0A8T0A2F6</accession>
<evidence type="ECO:0000256" key="4">
    <source>
        <dbReference type="ARBA" id="ARBA00022475"/>
    </source>
</evidence>
<keyword evidence="11" id="KW-0325">Glycoprotein</keyword>
<keyword evidence="9 14" id="KW-0472">Membrane</keyword>
<name>A0A8T0A2F6_9BILA</name>
<dbReference type="PANTHER" id="PTHR12939">
    <property type="entry name" value="SARCOGLYCAN"/>
    <property type="match status" value="1"/>
</dbReference>
<protein>
    <submittedName>
        <fullName evidence="15">Uncharacterized protein</fullName>
    </submittedName>
</protein>
<dbReference type="GO" id="GO:0005856">
    <property type="term" value="C:cytoskeleton"/>
    <property type="evidence" value="ECO:0007669"/>
    <property type="project" value="UniProtKB-SubCell"/>
</dbReference>
<dbReference type="GO" id="GO:0042383">
    <property type="term" value="C:sarcolemma"/>
    <property type="evidence" value="ECO:0007669"/>
    <property type="project" value="UniProtKB-SubCell"/>
</dbReference>
<dbReference type="GO" id="GO:0016012">
    <property type="term" value="C:sarcoglycan complex"/>
    <property type="evidence" value="ECO:0007669"/>
    <property type="project" value="InterPro"/>
</dbReference>
<dbReference type="AlphaFoldDB" id="A0A8T0A2F6"/>
<dbReference type="Pfam" id="PF04790">
    <property type="entry name" value="Sarcoglycan_1"/>
    <property type="match status" value="1"/>
</dbReference>
<comment type="subcellular location">
    <subcellularLocation>
        <location evidence="2">Cell membrane</location>
        <location evidence="2">Sarcolemma</location>
        <topology evidence="2">Single-pass type II membrane protein</topology>
    </subcellularLocation>
    <subcellularLocation>
        <location evidence="1">Cytoplasm</location>
        <location evidence="1">Cytoskeleton</location>
    </subcellularLocation>
</comment>
<keyword evidence="8 14" id="KW-1133">Transmembrane helix</keyword>
<dbReference type="InterPro" id="IPR006875">
    <property type="entry name" value="Sarcoglycan"/>
</dbReference>
<evidence type="ECO:0000313" key="15">
    <source>
        <dbReference type="EMBL" id="KAF7639486.1"/>
    </source>
</evidence>
<sequence length="149" mass="16829">MHSRSNGGNAYYYQQPRLQPISSSPISQHYSANILDDEPVWARADSIDPRQKSPPPHGYQPPSVRGATPQQMTVVHSTTKPVPDSDIYRVGIYGWRKRCLYAFILVLTLVVFINLAFTFWIMTVLDFSLGGMGALKIEEDRIRGIFTSI</sequence>
<feature type="transmembrane region" description="Helical" evidence="14">
    <location>
        <begin position="99"/>
        <end position="122"/>
    </location>
</feature>
<evidence type="ECO:0000256" key="5">
    <source>
        <dbReference type="ARBA" id="ARBA00022490"/>
    </source>
</evidence>
<evidence type="ECO:0000313" key="16">
    <source>
        <dbReference type="Proteomes" id="UP000605970"/>
    </source>
</evidence>
<evidence type="ECO:0000256" key="6">
    <source>
        <dbReference type="ARBA" id="ARBA00022692"/>
    </source>
</evidence>
<keyword evidence="5" id="KW-0963">Cytoplasm</keyword>
<keyword evidence="10" id="KW-1015">Disulfide bond</keyword>
<organism evidence="15 16">
    <name type="scientific">Meloidogyne graminicola</name>
    <dbReference type="NCBI Taxonomy" id="189291"/>
    <lineage>
        <taxon>Eukaryota</taxon>
        <taxon>Metazoa</taxon>
        <taxon>Ecdysozoa</taxon>
        <taxon>Nematoda</taxon>
        <taxon>Chromadorea</taxon>
        <taxon>Rhabditida</taxon>
        <taxon>Tylenchina</taxon>
        <taxon>Tylenchomorpha</taxon>
        <taxon>Tylenchoidea</taxon>
        <taxon>Meloidogynidae</taxon>
        <taxon>Meloidogyninae</taxon>
        <taxon>Meloidogyne</taxon>
    </lineage>
</organism>
<comment type="similarity">
    <text evidence="3">Belongs to the sarcoglycan beta/delta/gamma/zeta family.</text>
</comment>
<dbReference type="Proteomes" id="UP000605970">
    <property type="component" value="Unassembled WGS sequence"/>
</dbReference>
<dbReference type="InterPro" id="IPR039972">
    <property type="entry name" value="Sarcoglycan_gamma/delta/zeta"/>
</dbReference>
<keyword evidence="7" id="KW-0735">Signal-anchor</keyword>
<evidence type="ECO:0000256" key="7">
    <source>
        <dbReference type="ARBA" id="ARBA00022968"/>
    </source>
</evidence>